<feature type="signal peptide" evidence="1">
    <location>
        <begin position="1"/>
        <end position="24"/>
    </location>
</feature>
<dbReference type="GO" id="GO:0016787">
    <property type="term" value="F:hydrolase activity"/>
    <property type="evidence" value="ECO:0007669"/>
    <property type="project" value="UniProtKB-KW"/>
</dbReference>
<proteinExistence type="predicted"/>
<dbReference type="EMBL" id="BORB01000022">
    <property type="protein sequence ID" value="GIN58349.1"/>
    <property type="molecule type" value="Genomic_DNA"/>
</dbReference>
<dbReference type="Gene3D" id="3.60.10.10">
    <property type="entry name" value="Endonuclease/exonuclease/phosphatase"/>
    <property type="match status" value="1"/>
</dbReference>
<organism evidence="3 4">
    <name type="scientific">Lederbergia ruris</name>
    <dbReference type="NCBI Taxonomy" id="217495"/>
    <lineage>
        <taxon>Bacteria</taxon>
        <taxon>Bacillati</taxon>
        <taxon>Bacillota</taxon>
        <taxon>Bacilli</taxon>
        <taxon>Bacillales</taxon>
        <taxon>Bacillaceae</taxon>
        <taxon>Lederbergia</taxon>
    </lineage>
</organism>
<accession>A0ABQ4KLJ8</accession>
<name>A0ABQ4KLJ8_9BACI</name>
<dbReference type="PANTHER" id="PTHR14859">
    <property type="entry name" value="CALCOFLUOR WHITE HYPERSENSITIVE PROTEIN PRECURSOR"/>
    <property type="match status" value="1"/>
</dbReference>
<dbReference type="PANTHER" id="PTHR14859:SF15">
    <property type="entry name" value="ENDONUCLEASE_EXONUCLEASE_PHOSPHATASE DOMAIN-CONTAINING PROTEIN"/>
    <property type="match status" value="1"/>
</dbReference>
<keyword evidence="3" id="KW-0378">Hydrolase</keyword>
<keyword evidence="4" id="KW-1185">Reference proteome</keyword>
<feature type="chain" id="PRO_5047164689" evidence="1">
    <location>
        <begin position="25"/>
        <end position="270"/>
    </location>
</feature>
<dbReference type="InterPro" id="IPR005135">
    <property type="entry name" value="Endo/exonuclease/phosphatase"/>
</dbReference>
<gene>
    <name evidence="3" type="ORF">J8TS2_26680</name>
</gene>
<evidence type="ECO:0000313" key="4">
    <source>
        <dbReference type="Proteomes" id="UP000679950"/>
    </source>
</evidence>
<dbReference type="InterPro" id="IPR051916">
    <property type="entry name" value="GPI-anchor_lipid_remodeler"/>
</dbReference>
<feature type="domain" description="Endonuclease/exonuclease/phosphatase" evidence="2">
    <location>
        <begin position="36"/>
        <end position="259"/>
    </location>
</feature>
<reference evidence="3 4" key="1">
    <citation type="submission" date="2021-03" db="EMBL/GenBank/DDBJ databases">
        <title>Antimicrobial resistance genes in bacteria isolated from Japanese honey, and their potential for conferring macrolide and lincosamide resistance in the American foulbrood pathogen Paenibacillus larvae.</title>
        <authorList>
            <person name="Okamoto M."/>
            <person name="Kumagai M."/>
            <person name="Kanamori H."/>
            <person name="Takamatsu D."/>
        </authorList>
    </citation>
    <scope>NUCLEOTIDE SEQUENCE [LARGE SCALE GENOMIC DNA]</scope>
    <source>
        <strain evidence="3 4">J8TS2</strain>
    </source>
</reference>
<dbReference type="InterPro" id="IPR036691">
    <property type="entry name" value="Endo/exonu/phosph_ase_sf"/>
</dbReference>
<evidence type="ECO:0000313" key="3">
    <source>
        <dbReference type="EMBL" id="GIN58349.1"/>
    </source>
</evidence>
<sequence>MKKNMLGLFLSMIMIFSITGQASAQGYGKEVDVKVMSFNIYHGVGLDNVLNLQRTAQVIRDAGAEIVGIQEVDRFWDSRSDFQDQAKELAEILGYHYVYGANLDRSPAEGQVENRQYGTAVLSKYPIIDSENIHLDSFGNEQRGLLRTKINVRGIHVNFYNTHLGLSVEERVSQVREIIGISSAFEGPNVLVGDLNAEPHSEEFQLLLNEGNFVDVFEGQDNANTFPVENPIKRIDYILTSPTVEASNQEVIYTEASDHLPVVSQLIFKR</sequence>
<dbReference type="Pfam" id="PF03372">
    <property type="entry name" value="Exo_endo_phos"/>
    <property type="match status" value="1"/>
</dbReference>
<evidence type="ECO:0000256" key="1">
    <source>
        <dbReference type="SAM" id="SignalP"/>
    </source>
</evidence>
<dbReference type="Proteomes" id="UP000679950">
    <property type="component" value="Unassembled WGS sequence"/>
</dbReference>
<protein>
    <submittedName>
        <fullName evidence="3">Metal-dependent hydrolase</fullName>
    </submittedName>
</protein>
<evidence type="ECO:0000259" key="2">
    <source>
        <dbReference type="Pfam" id="PF03372"/>
    </source>
</evidence>
<comment type="caution">
    <text evidence="3">The sequence shown here is derived from an EMBL/GenBank/DDBJ whole genome shotgun (WGS) entry which is preliminary data.</text>
</comment>
<dbReference type="SUPFAM" id="SSF56219">
    <property type="entry name" value="DNase I-like"/>
    <property type="match status" value="1"/>
</dbReference>
<keyword evidence="1" id="KW-0732">Signal</keyword>
<dbReference type="RefSeq" id="WP_212966582.1">
    <property type="nucleotide sequence ID" value="NZ_BORB01000022.1"/>
</dbReference>